<keyword evidence="1" id="KW-1133">Transmembrane helix</keyword>
<sequence>MSQYLVLIVNAKGKMNLPNKKAVLLFVLNIFAGVLVFFWLFRQTVDEAGREYARTQDTLFLIGDALQRYKKEQGKYPGREEWSDILRRKNYYEGTLRDGWYQPLIYRKATSEKRPFLLYSLGENGIDEYGGGDDIVYLHNRALLHNPISGRVTPLPDGIQG</sequence>
<reference evidence="4" key="1">
    <citation type="journal article" date="2019" name="Int. J. Syst. Evol. Microbiol.">
        <title>The Global Catalogue of Microorganisms (GCM) 10K type strain sequencing project: providing services to taxonomists for standard genome sequencing and annotation.</title>
        <authorList>
            <consortium name="The Broad Institute Genomics Platform"/>
            <consortium name="The Broad Institute Genome Sequencing Center for Infectious Disease"/>
            <person name="Wu L."/>
            <person name="Ma J."/>
        </authorList>
    </citation>
    <scope>NUCLEOTIDE SEQUENCE [LARGE SCALE GENOMIC DNA]</scope>
    <source>
        <strain evidence="4">LMG 29894</strain>
    </source>
</reference>
<protein>
    <submittedName>
        <fullName evidence="3">Type II secretion system protein GspG</fullName>
    </submittedName>
</protein>
<dbReference type="InterPro" id="IPR013545">
    <property type="entry name" value="T2SS_protein-GspG_C"/>
</dbReference>
<comment type="caution">
    <text evidence="3">The sequence shown here is derived from an EMBL/GenBank/DDBJ whole genome shotgun (WGS) entry which is preliminary data.</text>
</comment>
<organism evidence="3 4">
    <name type="scientific">Chitinimonas lacunae</name>
    <dbReference type="NCBI Taxonomy" id="1963018"/>
    <lineage>
        <taxon>Bacteria</taxon>
        <taxon>Pseudomonadati</taxon>
        <taxon>Pseudomonadota</taxon>
        <taxon>Betaproteobacteria</taxon>
        <taxon>Neisseriales</taxon>
        <taxon>Chitinibacteraceae</taxon>
        <taxon>Chitinimonas</taxon>
    </lineage>
</organism>
<dbReference type="RefSeq" id="WP_378162269.1">
    <property type="nucleotide sequence ID" value="NZ_JBHSBU010000001.1"/>
</dbReference>
<gene>
    <name evidence="3" type="ORF">ACFOW7_06450</name>
</gene>
<dbReference type="Gene3D" id="3.30.700.10">
    <property type="entry name" value="Glycoprotein, Type 4 Pilin"/>
    <property type="match status" value="1"/>
</dbReference>
<name>A0ABV8MPJ7_9NEIS</name>
<dbReference type="Pfam" id="PF08334">
    <property type="entry name" value="T2SSG"/>
    <property type="match status" value="1"/>
</dbReference>
<dbReference type="InterPro" id="IPR045584">
    <property type="entry name" value="Pilin-like"/>
</dbReference>
<feature type="domain" description="Type II secretion system protein GspG C-terminal" evidence="2">
    <location>
        <begin position="46"/>
        <end position="129"/>
    </location>
</feature>
<keyword evidence="4" id="KW-1185">Reference proteome</keyword>
<evidence type="ECO:0000256" key="1">
    <source>
        <dbReference type="SAM" id="Phobius"/>
    </source>
</evidence>
<evidence type="ECO:0000313" key="4">
    <source>
        <dbReference type="Proteomes" id="UP001595791"/>
    </source>
</evidence>
<evidence type="ECO:0000259" key="2">
    <source>
        <dbReference type="Pfam" id="PF08334"/>
    </source>
</evidence>
<proteinExistence type="predicted"/>
<feature type="transmembrane region" description="Helical" evidence="1">
    <location>
        <begin position="22"/>
        <end position="41"/>
    </location>
</feature>
<dbReference type="Proteomes" id="UP001595791">
    <property type="component" value="Unassembled WGS sequence"/>
</dbReference>
<dbReference type="EMBL" id="JBHSBU010000001">
    <property type="protein sequence ID" value="MFC4158996.1"/>
    <property type="molecule type" value="Genomic_DNA"/>
</dbReference>
<keyword evidence="1" id="KW-0472">Membrane</keyword>
<evidence type="ECO:0000313" key="3">
    <source>
        <dbReference type="EMBL" id="MFC4158996.1"/>
    </source>
</evidence>
<dbReference type="SUPFAM" id="SSF54523">
    <property type="entry name" value="Pili subunits"/>
    <property type="match status" value="1"/>
</dbReference>
<keyword evidence="1" id="KW-0812">Transmembrane</keyword>
<accession>A0ABV8MPJ7</accession>